<keyword evidence="4 8" id="KW-1133">Transmembrane helix</keyword>
<dbReference type="Gene3D" id="1.10.287.70">
    <property type="match status" value="1"/>
</dbReference>
<feature type="transmembrane region" description="Helical" evidence="8">
    <location>
        <begin position="406"/>
        <end position="423"/>
    </location>
</feature>
<keyword evidence="2" id="KW-1003">Cell membrane</keyword>
<dbReference type="AlphaFoldDB" id="A0A7M7JN66"/>
<evidence type="ECO:0000313" key="9">
    <source>
        <dbReference type="EnsemblMetazoa" id="XP_022653761"/>
    </source>
</evidence>
<evidence type="ECO:0000313" key="10">
    <source>
        <dbReference type="Proteomes" id="UP000594260"/>
    </source>
</evidence>
<dbReference type="GeneID" id="111247292"/>
<comment type="subcellular location">
    <subcellularLocation>
        <location evidence="1">Cell membrane</location>
        <topology evidence="1">Multi-pass membrane protein</topology>
    </subcellularLocation>
</comment>
<protein>
    <submittedName>
        <fullName evidence="9">Uncharacterized protein</fullName>
    </submittedName>
</protein>
<keyword evidence="10" id="KW-1185">Reference proteome</keyword>
<evidence type="ECO:0000256" key="1">
    <source>
        <dbReference type="ARBA" id="ARBA00004651"/>
    </source>
</evidence>
<evidence type="ECO:0000256" key="6">
    <source>
        <dbReference type="ARBA" id="ARBA00023170"/>
    </source>
</evidence>
<keyword evidence="7" id="KW-0325">Glycoprotein</keyword>
<keyword evidence="3 8" id="KW-0812">Transmembrane</keyword>
<evidence type="ECO:0000256" key="3">
    <source>
        <dbReference type="ARBA" id="ARBA00022692"/>
    </source>
</evidence>
<dbReference type="PANTHER" id="PTHR42643">
    <property type="entry name" value="IONOTROPIC RECEPTOR 20A-RELATED"/>
    <property type="match status" value="1"/>
</dbReference>
<evidence type="ECO:0000256" key="8">
    <source>
        <dbReference type="SAM" id="Phobius"/>
    </source>
</evidence>
<dbReference type="RefSeq" id="XP_022653761.1">
    <property type="nucleotide sequence ID" value="XM_022798026.1"/>
</dbReference>
<name>A0A7M7JN66_VARDE</name>
<feature type="transmembrane region" description="Helical" evidence="8">
    <location>
        <begin position="239"/>
        <end position="262"/>
    </location>
</feature>
<evidence type="ECO:0000256" key="4">
    <source>
        <dbReference type="ARBA" id="ARBA00022989"/>
    </source>
</evidence>
<feature type="transmembrane region" description="Helical" evidence="8">
    <location>
        <begin position="185"/>
        <end position="204"/>
    </location>
</feature>
<sequence>MDEIRRCGGRIIFMDIESPTISALRNPREVDTSIFKHEINFAQLKHLQVLCGLLNRSQGYPLTDYCEENPQKEILSALARKVELHFNFSSSGFFGRRLKTEDYDFHEREKSFYLHQGKYNGLIGDLQQRLFDINVVSVFPSEDLQDAITFASSYYRFDQLTFFAPPAIMEFGSLKTIWMPFKPDVWACVIAMIIGVSSIMAIFVKLKFGKTWFSYNLFYMSQPMTARLPVIPRQFHRVLPIYILLAAWLLGSYLISMFYSGVLTSFRQHPRTTPVIDTFQALEAILSQQSKRSSTSTTCSGDCMAVAVLNDTKYRAILKSEGGSSYLDLARKHLTYCSKVEQCIDLVIQRKHVFLSSDYTMKWYVGTDPKNGVVQRAKDNINAGRLSITLQKGSPIQNQVTRINRLFELFAMGSFFSLLAALLERLL</sequence>
<dbReference type="EnsemblMetazoa" id="XM_022798026">
    <property type="protein sequence ID" value="XP_022653761"/>
    <property type="gene ID" value="LOC111247292"/>
</dbReference>
<evidence type="ECO:0000256" key="2">
    <source>
        <dbReference type="ARBA" id="ARBA00022475"/>
    </source>
</evidence>
<keyword evidence="6" id="KW-0675">Receptor</keyword>
<evidence type="ECO:0000256" key="5">
    <source>
        <dbReference type="ARBA" id="ARBA00023136"/>
    </source>
</evidence>
<organism evidence="9 10">
    <name type="scientific">Varroa destructor</name>
    <name type="common">Honeybee mite</name>
    <dbReference type="NCBI Taxonomy" id="109461"/>
    <lineage>
        <taxon>Eukaryota</taxon>
        <taxon>Metazoa</taxon>
        <taxon>Ecdysozoa</taxon>
        <taxon>Arthropoda</taxon>
        <taxon>Chelicerata</taxon>
        <taxon>Arachnida</taxon>
        <taxon>Acari</taxon>
        <taxon>Parasitiformes</taxon>
        <taxon>Mesostigmata</taxon>
        <taxon>Gamasina</taxon>
        <taxon>Dermanyssoidea</taxon>
        <taxon>Varroidae</taxon>
        <taxon>Varroa</taxon>
    </lineage>
</organism>
<dbReference type="Proteomes" id="UP000594260">
    <property type="component" value="Unplaced"/>
</dbReference>
<reference evidence="9" key="1">
    <citation type="submission" date="2021-01" db="UniProtKB">
        <authorList>
            <consortium name="EnsemblMetazoa"/>
        </authorList>
    </citation>
    <scope>IDENTIFICATION</scope>
</reference>
<dbReference type="SUPFAM" id="SSF53850">
    <property type="entry name" value="Periplasmic binding protein-like II"/>
    <property type="match status" value="1"/>
</dbReference>
<keyword evidence="5 8" id="KW-0472">Membrane</keyword>
<dbReference type="InterPro" id="IPR052192">
    <property type="entry name" value="Insect_Ionotropic_Sensory_Rcpt"/>
</dbReference>
<dbReference type="GO" id="GO:0005886">
    <property type="term" value="C:plasma membrane"/>
    <property type="evidence" value="ECO:0007669"/>
    <property type="project" value="UniProtKB-SubCell"/>
</dbReference>
<accession>A0A7M7JN66</accession>
<dbReference type="PANTHER" id="PTHR42643:SF24">
    <property type="entry name" value="IONOTROPIC RECEPTOR 60A"/>
    <property type="match status" value="1"/>
</dbReference>
<evidence type="ECO:0000256" key="7">
    <source>
        <dbReference type="ARBA" id="ARBA00023180"/>
    </source>
</evidence>
<proteinExistence type="predicted"/>